<comment type="similarity">
    <text evidence="3 8">Belongs to the cytochrome P450 family.</text>
</comment>
<dbReference type="PROSITE" id="PS00086">
    <property type="entry name" value="CYTOCHROME_P450"/>
    <property type="match status" value="1"/>
</dbReference>
<dbReference type="InterPro" id="IPR017972">
    <property type="entry name" value="Cyt_P450_CS"/>
</dbReference>
<keyword evidence="5 8" id="KW-0560">Oxidoreductase</keyword>
<reference evidence="10 11" key="1">
    <citation type="journal article" date="2013" name="PLoS Genet.">
        <title>Comparative genome structure, secondary metabolite, and effector coding capacity across Cochliobolus pathogens.</title>
        <authorList>
            <person name="Condon B.J."/>
            <person name="Leng Y."/>
            <person name="Wu D."/>
            <person name="Bushley K.E."/>
            <person name="Ohm R.A."/>
            <person name="Otillar R."/>
            <person name="Martin J."/>
            <person name="Schackwitz W."/>
            <person name="Grimwood J."/>
            <person name="MohdZainudin N."/>
            <person name="Xue C."/>
            <person name="Wang R."/>
            <person name="Manning V.A."/>
            <person name="Dhillon B."/>
            <person name="Tu Z.J."/>
            <person name="Steffenson B.J."/>
            <person name="Salamov A."/>
            <person name="Sun H."/>
            <person name="Lowry S."/>
            <person name="LaButti K."/>
            <person name="Han J."/>
            <person name="Copeland A."/>
            <person name="Lindquist E."/>
            <person name="Barry K."/>
            <person name="Schmutz J."/>
            <person name="Baker S.E."/>
            <person name="Ciuffetti L.M."/>
            <person name="Grigoriev I.V."/>
            <person name="Zhong S."/>
            <person name="Turgeon B.G."/>
        </authorList>
    </citation>
    <scope>NUCLEOTIDE SEQUENCE [LARGE SCALE GENOMIC DNA]</scope>
    <source>
        <strain evidence="10 11">FI3</strain>
    </source>
</reference>
<evidence type="ECO:0000256" key="8">
    <source>
        <dbReference type="RuleBase" id="RU000461"/>
    </source>
</evidence>
<organism evidence="10 11">
    <name type="scientific">Bipolaris victoriae (strain FI3)</name>
    <name type="common">Victoria blight of oats agent</name>
    <name type="synonym">Cochliobolus victoriae</name>
    <dbReference type="NCBI Taxonomy" id="930091"/>
    <lineage>
        <taxon>Eukaryota</taxon>
        <taxon>Fungi</taxon>
        <taxon>Dikarya</taxon>
        <taxon>Ascomycota</taxon>
        <taxon>Pezizomycotina</taxon>
        <taxon>Dothideomycetes</taxon>
        <taxon>Pleosporomycetidae</taxon>
        <taxon>Pleosporales</taxon>
        <taxon>Pleosporineae</taxon>
        <taxon>Pleosporaceae</taxon>
        <taxon>Bipolaris</taxon>
    </lineage>
</organism>
<dbReference type="SUPFAM" id="SSF48264">
    <property type="entry name" value="Cytochrome P450"/>
    <property type="match status" value="1"/>
</dbReference>
<keyword evidence="9" id="KW-0812">Transmembrane</keyword>
<keyword evidence="7 8" id="KW-0349">Heme</keyword>
<dbReference type="HOGENOM" id="CLU_022195_0_1_1"/>
<evidence type="ECO:0000256" key="1">
    <source>
        <dbReference type="ARBA" id="ARBA00001971"/>
    </source>
</evidence>
<dbReference type="RefSeq" id="XP_014553581.1">
    <property type="nucleotide sequence ID" value="XM_014698095.1"/>
</dbReference>
<evidence type="ECO:0000313" key="11">
    <source>
        <dbReference type="Proteomes" id="UP000054337"/>
    </source>
</evidence>
<keyword evidence="9" id="KW-0472">Membrane</keyword>
<dbReference type="OrthoDB" id="1844152at2759"/>
<name>W7E0Y3_BIPV3</name>
<evidence type="ECO:0000256" key="7">
    <source>
        <dbReference type="PIRSR" id="PIRSR602403-1"/>
    </source>
</evidence>
<sequence>MEPQISAFPAHTMRTFAFAYLVLAIIAYIPKLIYRVKLAKLPMFDDSTTEKQRQFYMTSAKNVYYTQLSTHSMAHEHHFKNKVYRIAALYENDVVVLQPSILPELRKLGQDVLSPYKMAKQTMEAKYTKIEYSLTFLAHSVQADLTPALTRMNDQVCEEIEVSMNHYFPRCENPTPIQLYGILANIVTQVSGRIFVGPEIDRDPTYLDCAVNYAHEITHVINAVRRLRPWLRPILAPRLPESQRLRAIERKMKDCVEPIIRQRQEAEKSDLAWKKPDDMLQWMLARFESSNATETLHYVTKQQLLLTFAAIHTTTMVTTNILYTLAATTEYVPALREEISTVLAEHGGVPTPRALQQMVKLDSYMREVNRCYPPGLSVFSRSVLKPITLSNGQQIPTGVSVEVPSFQVLPSWDPNTDTDEFDGFRYYKQRIQASRPAEQARAQFVSSHEESLAWGYGRHACPGRFFAASEIKMLLIKFIMDYDISMPDGRKERYAQVGIGSLCSPDTKKALVFKRVVRS</sequence>
<dbReference type="Proteomes" id="UP000054337">
    <property type="component" value="Unassembled WGS sequence"/>
</dbReference>
<gene>
    <name evidence="10" type="ORF">COCVIDRAFT_107373</name>
</gene>
<dbReference type="CDD" id="cd11041">
    <property type="entry name" value="CYP503A1-like"/>
    <property type="match status" value="1"/>
</dbReference>
<feature type="binding site" description="axial binding residue" evidence="7">
    <location>
        <position position="461"/>
    </location>
    <ligand>
        <name>heme</name>
        <dbReference type="ChEBI" id="CHEBI:30413"/>
    </ligand>
    <ligandPart>
        <name>Fe</name>
        <dbReference type="ChEBI" id="CHEBI:18248"/>
    </ligandPart>
</feature>
<dbReference type="Pfam" id="PF00067">
    <property type="entry name" value="p450"/>
    <property type="match status" value="1"/>
</dbReference>
<proteinExistence type="inferred from homology"/>
<evidence type="ECO:0000313" key="10">
    <source>
        <dbReference type="EMBL" id="EUN24003.1"/>
    </source>
</evidence>
<dbReference type="Gene3D" id="1.10.630.10">
    <property type="entry name" value="Cytochrome P450"/>
    <property type="match status" value="1"/>
</dbReference>
<dbReference type="GO" id="GO:0020037">
    <property type="term" value="F:heme binding"/>
    <property type="evidence" value="ECO:0007669"/>
    <property type="project" value="InterPro"/>
</dbReference>
<comment type="pathway">
    <text evidence="2">Mycotoxin biosynthesis.</text>
</comment>
<dbReference type="InterPro" id="IPR001128">
    <property type="entry name" value="Cyt_P450"/>
</dbReference>
<keyword evidence="4 7" id="KW-0479">Metal-binding</keyword>
<dbReference type="PRINTS" id="PR00465">
    <property type="entry name" value="EP450IV"/>
</dbReference>
<evidence type="ECO:0000256" key="6">
    <source>
        <dbReference type="ARBA" id="ARBA00023004"/>
    </source>
</evidence>
<dbReference type="EMBL" id="KI968775">
    <property type="protein sequence ID" value="EUN24003.1"/>
    <property type="molecule type" value="Genomic_DNA"/>
</dbReference>
<dbReference type="InterPro" id="IPR002403">
    <property type="entry name" value="Cyt_P450_E_grp-IV"/>
</dbReference>
<dbReference type="GO" id="GO:0005506">
    <property type="term" value="F:iron ion binding"/>
    <property type="evidence" value="ECO:0007669"/>
    <property type="project" value="InterPro"/>
</dbReference>
<evidence type="ECO:0000256" key="4">
    <source>
        <dbReference type="ARBA" id="ARBA00022723"/>
    </source>
</evidence>
<evidence type="ECO:0000256" key="5">
    <source>
        <dbReference type="ARBA" id="ARBA00023002"/>
    </source>
</evidence>
<feature type="transmembrane region" description="Helical" evidence="9">
    <location>
        <begin position="16"/>
        <end position="34"/>
    </location>
</feature>
<dbReference type="PANTHER" id="PTHR46206">
    <property type="entry name" value="CYTOCHROME P450"/>
    <property type="match status" value="1"/>
</dbReference>
<dbReference type="GO" id="GO:0004497">
    <property type="term" value="F:monooxygenase activity"/>
    <property type="evidence" value="ECO:0007669"/>
    <property type="project" value="UniProtKB-KW"/>
</dbReference>
<evidence type="ECO:0000256" key="2">
    <source>
        <dbReference type="ARBA" id="ARBA00004685"/>
    </source>
</evidence>
<protein>
    <recommendedName>
        <fullName evidence="12">Cytochrome P450 monooxygenase</fullName>
    </recommendedName>
</protein>
<keyword evidence="11" id="KW-1185">Reference proteome</keyword>
<accession>W7E0Y3</accession>
<evidence type="ECO:0008006" key="12">
    <source>
        <dbReference type="Google" id="ProtNLM"/>
    </source>
</evidence>
<comment type="cofactor">
    <cofactor evidence="1 7">
        <name>heme</name>
        <dbReference type="ChEBI" id="CHEBI:30413"/>
    </cofactor>
</comment>
<dbReference type="GeneID" id="26249216"/>
<evidence type="ECO:0000256" key="3">
    <source>
        <dbReference type="ARBA" id="ARBA00010617"/>
    </source>
</evidence>
<keyword evidence="8" id="KW-0503">Monooxygenase</keyword>
<dbReference type="AlphaFoldDB" id="W7E0Y3"/>
<dbReference type="PANTHER" id="PTHR46206:SF7">
    <property type="entry name" value="P450, PUTATIVE (EUROFUNG)-RELATED"/>
    <property type="match status" value="1"/>
</dbReference>
<keyword evidence="9" id="KW-1133">Transmembrane helix</keyword>
<keyword evidence="6 7" id="KW-0408">Iron</keyword>
<dbReference type="InterPro" id="IPR036396">
    <property type="entry name" value="Cyt_P450_sf"/>
</dbReference>
<dbReference type="GO" id="GO:0016705">
    <property type="term" value="F:oxidoreductase activity, acting on paired donors, with incorporation or reduction of molecular oxygen"/>
    <property type="evidence" value="ECO:0007669"/>
    <property type="project" value="InterPro"/>
</dbReference>
<evidence type="ECO:0000256" key="9">
    <source>
        <dbReference type="SAM" id="Phobius"/>
    </source>
</evidence>